<dbReference type="InterPro" id="IPR036721">
    <property type="entry name" value="RCK_C_sf"/>
</dbReference>
<dbReference type="Pfam" id="PF02080">
    <property type="entry name" value="TrkA_C"/>
    <property type="match status" value="1"/>
</dbReference>
<feature type="transmembrane region" description="Helical" evidence="2">
    <location>
        <begin position="63"/>
        <end position="80"/>
    </location>
</feature>
<dbReference type="Gene3D" id="3.40.50.720">
    <property type="entry name" value="NAD(P)-binding Rossmann-like Domain"/>
    <property type="match status" value="1"/>
</dbReference>
<sequence>MFGLIKSRIYVAILLMIAILIYGTVGYKIIMEFSWIDSIYMTVITISTVGFREVGRLSDLAKLFTVTLIVSSVVILGYAVKVISEYFISQNSVERLKKKQLKHKINQLKQHVIVCGYGRNGKQAVQKLKAYGKSFVIIERDEEVIERNQNEGLLFVKGNANEDEILEEAGILEAGTLISALPKDADNLFVVLSARQLNKDLQIISRASEDTSYKKIKLAGADNVIMPDRIGGDHMASLVVVPDLVEFLDNIQLSDSENVNVQEIPFENVCKDEVERTIREIDVRRNTGCTIIGYKTPDGRYKVNPEADLLIEKGSKLIVIGTPHQIKNLNEYYSD</sequence>
<dbReference type="InterPro" id="IPR013099">
    <property type="entry name" value="K_chnl_dom"/>
</dbReference>
<dbReference type="PROSITE" id="PS51201">
    <property type="entry name" value="RCK_N"/>
    <property type="match status" value="1"/>
</dbReference>
<feature type="domain" description="RCK N-terminal" evidence="3">
    <location>
        <begin position="109"/>
        <end position="226"/>
    </location>
</feature>
<dbReference type="PANTHER" id="PTHR43833:SF9">
    <property type="entry name" value="POTASSIUM CHANNEL PROTEIN YUGO-RELATED"/>
    <property type="match status" value="1"/>
</dbReference>
<dbReference type="Gene3D" id="1.10.287.70">
    <property type="match status" value="1"/>
</dbReference>
<keyword evidence="5" id="KW-0407">Ion channel</keyword>
<keyword evidence="2" id="KW-0472">Membrane</keyword>
<evidence type="ECO:0000256" key="1">
    <source>
        <dbReference type="ARBA" id="ARBA00004651"/>
    </source>
</evidence>
<dbReference type="InterPro" id="IPR003148">
    <property type="entry name" value="RCK_N"/>
</dbReference>
<reference evidence="5 6" key="1">
    <citation type="journal article" date="2019" name="Int. J. Syst. Evol. Microbiol.">
        <title>The Global Catalogue of Microorganisms (GCM) 10K type strain sequencing project: providing services to taxonomists for standard genome sequencing and annotation.</title>
        <authorList>
            <consortium name="The Broad Institute Genomics Platform"/>
            <consortium name="The Broad Institute Genome Sequencing Center for Infectious Disease"/>
            <person name="Wu L."/>
            <person name="Ma J."/>
        </authorList>
    </citation>
    <scope>NUCLEOTIDE SEQUENCE [LARGE SCALE GENOMIC DNA]</scope>
    <source>
        <strain evidence="5 6">JCM 16082</strain>
    </source>
</reference>
<dbReference type="PROSITE" id="PS51202">
    <property type="entry name" value="RCK_C"/>
    <property type="match status" value="1"/>
</dbReference>
<accession>A0ABN1MEC5</accession>
<dbReference type="InterPro" id="IPR006037">
    <property type="entry name" value="RCK_C"/>
</dbReference>
<dbReference type="Pfam" id="PF07885">
    <property type="entry name" value="Ion_trans_2"/>
    <property type="match status" value="1"/>
</dbReference>
<gene>
    <name evidence="5" type="ORF">GCM10009117_03210</name>
</gene>
<protein>
    <submittedName>
        <fullName evidence="5">Potassium channel protein</fullName>
    </submittedName>
</protein>
<keyword evidence="2" id="KW-1133">Transmembrane helix</keyword>
<comment type="caution">
    <text evidence="5">The sequence shown here is derived from an EMBL/GenBank/DDBJ whole genome shotgun (WGS) entry which is preliminary data.</text>
</comment>
<dbReference type="Pfam" id="PF02254">
    <property type="entry name" value="TrkA_N"/>
    <property type="match status" value="1"/>
</dbReference>
<keyword evidence="6" id="KW-1185">Reference proteome</keyword>
<evidence type="ECO:0000256" key="2">
    <source>
        <dbReference type="SAM" id="Phobius"/>
    </source>
</evidence>
<evidence type="ECO:0000259" key="4">
    <source>
        <dbReference type="PROSITE" id="PS51202"/>
    </source>
</evidence>
<dbReference type="Proteomes" id="UP001500507">
    <property type="component" value="Unassembled WGS sequence"/>
</dbReference>
<dbReference type="InterPro" id="IPR036291">
    <property type="entry name" value="NAD(P)-bd_dom_sf"/>
</dbReference>
<dbReference type="SUPFAM" id="SSF51735">
    <property type="entry name" value="NAD(P)-binding Rossmann-fold domains"/>
    <property type="match status" value="1"/>
</dbReference>
<proteinExistence type="predicted"/>
<keyword evidence="2" id="KW-0812">Transmembrane</keyword>
<dbReference type="RefSeq" id="WP_343762953.1">
    <property type="nucleotide sequence ID" value="NZ_BAAAFG010000002.1"/>
</dbReference>
<dbReference type="SUPFAM" id="SSF116726">
    <property type="entry name" value="TrkA C-terminal domain-like"/>
    <property type="match status" value="1"/>
</dbReference>
<comment type="subcellular location">
    <subcellularLocation>
        <location evidence="1">Cell membrane</location>
        <topology evidence="1">Multi-pass membrane protein</topology>
    </subcellularLocation>
</comment>
<keyword evidence="5" id="KW-0813">Transport</keyword>
<feature type="transmembrane region" description="Helical" evidence="2">
    <location>
        <begin position="9"/>
        <end position="27"/>
    </location>
</feature>
<name>A0ABN1MEC5_9FLAO</name>
<dbReference type="EMBL" id="BAAAFG010000002">
    <property type="protein sequence ID" value="GAA0871175.1"/>
    <property type="molecule type" value="Genomic_DNA"/>
</dbReference>
<keyword evidence="5" id="KW-0406">Ion transport</keyword>
<evidence type="ECO:0000313" key="5">
    <source>
        <dbReference type="EMBL" id="GAA0871175.1"/>
    </source>
</evidence>
<dbReference type="GO" id="GO:0034220">
    <property type="term" value="P:monoatomic ion transmembrane transport"/>
    <property type="evidence" value="ECO:0007669"/>
    <property type="project" value="UniProtKB-KW"/>
</dbReference>
<organism evidence="5 6">
    <name type="scientific">Gangjinia marincola</name>
    <dbReference type="NCBI Taxonomy" id="578463"/>
    <lineage>
        <taxon>Bacteria</taxon>
        <taxon>Pseudomonadati</taxon>
        <taxon>Bacteroidota</taxon>
        <taxon>Flavobacteriia</taxon>
        <taxon>Flavobacteriales</taxon>
        <taxon>Flavobacteriaceae</taxon>
        <taxon>Gangjinia</taxon>
    </lineage>
</organism>
<evidence type="ECO:0000259" key="3">
    <source>
        <dbReference type="PROSITE" id="PS51201"/>
    </source>
</evidence>
<dbReference type="SUPFAM" id="SSF81324">
    <property type="entry name" value="Voltage-gated potassium channels"/>
    <property type="match status" value="1"/>
</dbReference>
<feature type="domain" description="RCK C-terminal" evidence="4">
    <location>
        <begin position="248"/>
        <end position="335"/>
    </location>
</feature>
<dbReference type="Gene3D" id="3.30.70.1450">
    <property type="entry name" value="Regulator of K+ conductance, C-terminal domain"/>
    <property type="match status" value="1"/>
</dbReference>
<evidence type="ECO:0000313" key="6">
    <source>
        <dbReference type="Proteomes" id="UP001500507"/>
    </source>
</evidence>
<dbReference type="InterPro" id="IPR050721">
    <property type="entry name" value="Trk_Ktr_HKT_K-transport"/>
</dbReference>
<dbReference type="PANTHER" id="PTHR43833">
    <property type="entry name" value="POTASSIUM CHANNEL PROTEIN 2-RELATED-RELATED"/>
    <property type="match status" value="1"/>
</dbReference>